<dbReference type="Proteomes" id="UP000319859">
    <property type="component" value="Unassembled WGS sequence"/>
</dbReference>
<name>A0A560F5R3_9PROT</name>
<dbReference type="SMART" id="SM00283">
    <property type="entry name" value="MA"/>
    <property type="match status" value="1"/>
</dbReference>
<accession>A0A560F5R3</accession>
<dbReference type="AlphaFoldDB" id="A0A560F5R3"/>
<dbReference type="PROSITE" id="PS50111">
    <property type="entry name" value="CHEMOTAXIS_TRANSDUC_2"/>
    <property type="match status" value="1"/>
</dbReference>
<sequence>MVLAGFVQKFRVMAATLTALDRSQAVIEFAMDGTVLTANKNFLKAMGYTLAEIQGKPHGMFVEEAERNGAAYKAFWEALRRGEYQAAQFKRIGKGGKDVWIEASYNPILDTKGRPLKVVKYATDVTAQKMEYADLHGQMDAIRKSQAVIEFTMDGTVLTANEGFLNTLGYTLAEAQGKPHAMFVDAAYRDSADYRAFWEALRRGEYQAAQFRRLGKGGKEVWIEASYNPIFDLNGRPFKVVKYATDITRQVQMLADLKVLIDKNFGEIDHAMDQTTQQSGDALTAAGETSGAVQMMASSAEELAASIREISQSMAQSRTAAESAAELADKADASTQRLAEVARSMEGVVEAIRGIAGQINLLALNATIEAARAGDAGKGFAVVATEVKNLATQSANATQQISDEIEGMQAVSVEVVGALSTIRQSIGIVREYVTSTAGAVEEQSAVTRNMSSSMQCMAVAVETVTNNLGSIAAAIGQVGGAVATTKQAAHVLAR</sequence>
<dbReference type="GO" id="GO:0006935">
    <property type="term" value="P:chemotaxis"/>
    <property type="evidence" value="ECO:0007669"/>
    <property type="project" value="InterPro"/>
</dbReference>
<gene>
    <name evidence="4" type="ORF">FBZ89_11242</name>
</gene>
<dbReference type="EMBL" id="VITN01000012">
    <property type="protein sequence ID" value="TWB16885.1"/>
    <property type="molecule type" value="Genomic_DNA"/>
</dbReference>
<dbReference type="PANTHER" id="PTHR24422">
    <property type="entry name" value="CHEMOTAXIS PROTEIN METHYLTRANSFERASE"/>
    <property type="match status" value="1"/>
</dbReference>
<dbReference type="InterPro" id="IPR050903">
    <property type="entry name" value="Bact_Chemotaxis_MeTrfase"/>
</dbReference>
<dbReference type="GO" id="GO:0016020">
    <property type="term" value="C:membrane"/>
    <property type="evidence" value="ECO:0007669"/>
    <property type="project" value="InterPro"/>
</dbReference>
<dbReference type="Gene3D" id="3.30.450.20">
    <property type="entry name" value="PAS domain"/>
    <property type="match status" value="2"/>
</dbReference>
<reference evidence="4 5" key="1">
    <citation type="submission" date="2019-06" db="EMBL/GenBank/DDBJ databases">
        <title>Genomic Encyclopedia of Type Strains, Phase IV (KMG-V): Genome sequencing to study the core and pangenomes of soil and plant-associated prokaryotes.</title>
        <authorList>
            <person name="Whitman W."/>
        </authorList>
    </citation>
    <scope>NUCLEOTIDE SEQUENCE [LARGE SCALE GENOMIC DNA]</scope>
    <source>
        <strain evidence="4 5">BR 11880</strain>
    </source>
</reference>
<protein>
    <submittedName>
        <fullName evidence="4">Methyl-accepting chemotaxis sensory transducer with Pas/Pac sensor</fullName>
    </submittedName>
</protein>
<feature type="domain" description="PAC" evidence="3">
    <location>
        <begin position="85"/>
        <end position="137"/>
    </location>
</feature>
<evidence type="ECO:0000313" key="4">
    <source>
        <dbReference type="EMBL" id="TWB16885.1"/>
    </source>
</evidence>
<dbReference type="InterPro" id="IPR000700">
    <property type="entry name" value="PAS-assoc_C"/>
</dbReference>
<proteinExistence type="predicted"/>
<dbReference type="SUPFAM" id="SSF58104">
    <property type="entry name" value="Methyl-accepting chemotaxis protein (MCP) signaling domain"/>
    <property type="match status" value="1"/>
</dbReference>
<feature type="domain" description="Methyl-accepting transducer" evidence="2">
    <location>
        <begin position="257"/>
        <end position="479"/>
    </location>
</feature>
<keyword evidence="1" id="KW-0807">Transducer</keyword>
<dbReference type="InterPro" id="IPR004090">
    <property type="entry name" value="Chemotax_Me-accpt_rcpt"/>
</dbReference>
<evidence type="ECO:0000313" key="5">
    <source>
        <dbReference type="Proteomes" id="UP000319859"/>
    </source>
</evidence>
<dbReference type="Pfam" id="PF08447">
    <property type="entry name" value="PAS_3"/>
    <property type="match status" value="2"/>
</dbReference>
<dbReference type="Pfam" id="PF00015">
    <property type="entry name" value="MCPsignal"/>
    <property type="match status" value="1"/>
</dbReference>
<dbReference type="Gene3D" id="1.10.287.950">
    <property type="entry name" value="Methyl-accepting chemotaxis protein"/>
    <property type="match status" value="1"/>
</dbReference>
<dbReference type="SMART" id="SM00091">
    <property type="entry name" value="PAS"/>
    <property type="match status" value="2"/>
</dbReference>
<dbReference type="SMART" id="SM00086">
    <property type="entry name" value="PAC"/>
    <property type="match status" value="2"/>
</dbReference>
<dbReference type="PROSITE" id="PS50113">
    <property type="entry name" value="PAC"/>
    <property type="match status" value="2"/>
</dbReference>
<dbReference type="InterPro" id="IPR004089">
    <property type="entry name" value="MCPsignal_dom"/>
</dbReference>
<dbReference type="PRINTS" id="PR00260">
    <property type="entry name" value="CHEMTRNSDUCR"/>
</dbReference>
<dbReference type="SUPFAM" id="SSF55785">
    <property type="entry name" value="PYP-like sensor domain (PAS domain)"/>
    <property type="match status" value="2"/>
</dbReference>
<evidence type="ECO:0000259" key="2">
    <source>
        <dbReference type="PROSITE" id="PS50111"/>
    </source>
</evidence>
<dbReference type="NCBIfam" id="TIGR00229">
    <property type="entry name" value="sensory_box"/>
    <property type="match status" value="2"/>
</dbReference>
<dbReference type="GO" id="GO:0007165">
    <property type="term" value="P:signal transduction"/>
    <property type="evidence" value="ECO:0007669"/>
    <property type="project" value="UniProtKB-KW"/>
</dbReference>
<feature type="domain" description="PAC" evidence="3">
    <location>
        <begin position="207"/>
        <end position="259"/>
    </location>
</feature>
<dbReference type="InterPro" id="IPR013655">
    <property type="entry name" value="PAS_fold_3"/>
</dbReference>
<dbReference type="InterPro" id="IPR035965">
    <property type="entry name" value="PAS-like_dom_sf"/>
</dbReference>
<dbReference type="InterPro" id="IPR000014">
    <property type="entry name" value="PAS"/>
</dbReference>
<evidence type="ECO:0000256" key="1">
    <source>
        <dbReference type="PROSITE-ProRule" id="PRU00284"/>
    </source>
</evidence>
<dbReference type="GO" id="GO:0004888">
    <property type="term" value="F:transmembrane signaling receptor activity"/>
    <property type="evidence" value="ECO:0007669"/>
    <property type="project" value="InterPro"/>
</dbReference>
<evidence type="ECO:0000259" key="3">
    <source>
        <dbReference type="PROSITE" id="PS50113"/>
    </source>
</evidence>
<dbReference type="PANTHER" id="PTHR24422:SF10">
    <property type="entry name" value="CHEMOTAXIS PROTEIN METHYLTRANSFERASE 2"/>
    <property type="match status" value="1"/>
</dbReference>
<comment type="caution">
    <text evidence="4">The sequence shown here is derived from an EMBL/GenBank/DDBJ whole genome shotgun (WGS) entry which is preliminary data.</text>
</comment>
<organism evidence="4 5">
    <name type="scientific">Nitrospirillum amazonense</name>
    <dbReference type="NCBI Taxonomy" id="28077"/>
    <lineage>
        <taxon>Bacteria</taxon>
        <taxon>Pseudomonadati</taxon>
        <taxon>Pseudomonadota</taxon>
        <taxon>Alphaproteobacteria</taxon>
        <taxon>Rhodospirillales</taxon>
        <taxon>Azospirillaceae</taxon>
        <taxon>Nitrospirillum</taxon>
    </lineage>
</organism>
<dbReference type="CDD" id="cd00130">
    <property type="entry name" value="PAS"/>
    <property type="match status" value="2"/>
</dbReference>
<dbReference type="InterPro" id="IPR001610">
    <property type="entry name" value="PAC"/>
</dbReference>